<evidence type="ECO:0000256" key="1">
    <source>
        <dbReference type="SAM" id="MobiDB-lite"/>
    </source>
</evidence>
<dbReference type="RefSeq" id="WP_045535764.1">
    <property type="nucleotide sequence ID" value="NZ_AP014569.1"/>
</dbReference>
<dbReference type="AlphaFoldDB" id="A0A060NLM7"/>
<dbReference type="Proteomes" id="UP000066014">
    <property type="component" value="Chromosome"/>
</dbReference>
<evidence type="ECO:0000313" key="4">
    <source>
        <dbReference type="Proteomes" id="UP000066014"/>
    </source>
</evidence>
<name>A0A060NLM7_9BURK</name>
<dbReference type="EMBL" id="AP014569">
    <property type="protein sequence ID" value="BAO83441.1"/>
    <property type="molecule type" value="Genomic_DNA"/>
</dbReference>
<feature type="transmembrane region" description="Helical" evidence="2">
    <location>
        <begin position="20"/>
        <end position="44"/>
    </location>
</feature>
<gene>
    <name evidence="3" type="ORF">SMCB_1213</name>
</gene>
<keyword evidence="2" id="KW-1133">Transmembrane helix</keyword>
<feature type="region of interest" description="Disordered" evidence="1">
    <location>
        <begin position="81"/>
        <end position="100"/>
    </location>
</feature>
<protein>
    <submittedName>
        <fullName evidence="3">Uncharacterized protein conserved in bacteria</fullName>
    </submittedName>
</protein>
<keyword evidence="2" id="KW-0472">Membrane</keyword>
<evidence type="ECO:0000256" key="2">
    <source>
        <dbReference type="SAM" id="Phobius"/>
    </source>
</evidence>
<keyword evidence="2" id="KW-0812">Transmembrane</keyword>
<dbReference type="OrthoDB" id="5295180at2"/>
<dbReference type="STRING" id="1458426.SMCB_1213"/>
<proteinExistence type="predicted"/>
<dbReference type="HOGENOM" id="CLU_2300999_0_0_4"/>
<accession>A0A060NLM7</accession>
<reference evidence="3 4" key="1">
    <citation type="journal article" date="2014" name="Nat. Commun.">
        <title>Physiological and genomic features of highly alkaliphilic hydrogen-utilizing Betaproteobacteria from a continental serpentinizing site.</title>
        <authorList>
            <person name="Suzuki S."/>
            <person name="Kuenen J.G."/>
            <person name="Schipper K."/>
            <person name="van der Velde S."/>
            <person name="Ishii S."/>
            <person name="Wu A."/>
            <person name="Sorokin D.Y."/>
            <person name="Tenney A."/>
            <person name="Meng X.Y."/>
            <person name="Morrill P.L."/>
            <person name="Kamagata Y."/>
            <person name="Muyzer G."/>
            <person name="Nealson K.H."/>
        </authorList>
    </citation>
    <scope>NUCLEOTIDE SEQUENCE [LARGE SCALE GENOMIC DNA]</scope>
    <source>
        <strain evidence="3 4">B1</strain>
    </source>
</reference>
<sequence length="100" mass="11013">MSTAQAAPAPTKPAPWYREPYTWLVFGLPAASIALSLALVVTAVKNRDPVLDRNAPMVPADQRRLQMMTPEQRATYLASLRPAREARNHAASPEVPPPRQ</sequence>
<keyword evidence="4" id="KW-1185">Reference proteome</keyword>
<dbReference type="KEGG" id="cbab:SMCB_1213"/>
<organism evidence="3 4">
    <name type="scientific">Serpentinimonas maccroryi</name>
    <dbReference type="NCBI Taxonomy" id="1458426"/>
    <lineage>
        <taxon>Bacteria</taxon>
        <taxon>Pseudomonadati</taxon>
        <taxon>Pseudomonadota</taxon>
        <taxon>Betaproteobacteria</taxon>
        <taxon>Burkholderiales</taxon>
        <taxon>Comamonadaceae</taxon>
        <taxon>Serpentinimonas</taxon>
    </lineage>
</organism>
<evidence type="ECO:0000313" key="3">
    <source>
        <dbReference type="EMBL" id="BAO83441.1"/>
    </source>
</evidence>